<evidence type="ECO:0000313" key="3">
    <source>
        <dbReference type="Proteomes" id="UP000247591"/>
    </source>
</evidence>
<feature type="signal peptide" evidence="1">
    <location>
        <begin position="1"/>
        <end position="27"/>
    </location>
</feature>
<organism evidence="2 3">
    <name type="scientific">Williamsia limnetica</name>
    <dbReference type="NCBI Taxonomy" id="882452"/>
    <lineage>
        <taxon>Bacteria</taxon>
        <taxon>Bacillati</taxon>
        <taxon>Actinomycetota</taxon>
        <taxon>Actinomycetes</taxon>
        <taxon>Mycobacteriales</taxon>
        <taxon>Nocardiaceae</taxon>
        <taxon>Williamsia</taxon>
    </lineage>
</organism>
<name>A0A318RTX6_WILLI</name>
<dbReference type="Proteomes" id="UP000247591">
    <property type="component" value="Unassembled WGS sequence"/>
</dbReference>
<dbReference type="AlphaFoldDB" id="A0A318RTX6"/>
<reference evidence="2 3" key="1">
    <citation type="submission" date="2018-06" db="EMBL/GenBank/DDBJ databases">
        <title>Genomic Encyclopedia of Type Strains, Phase IV (KMG-IV): sequencing the most valuable type-strain genomes for metagenomic binning, comparative biology and taxonomic classification.</title>
        <authorList>
            <person name="Goeker M."/>
        </authorList>
    </citation>
    <scope>NUCLEOTIDE SEQUENCE [LARGE SCALE GENOMIC DNA]</scope>
    <source>
        <strain evidence="2 3">DSM 45521</strain>
    </source>
</reference>
<evidence type="ECO:0000313" key="2">
    <source>
        <dbReference type="EMBL" id="PYE12723.1"/>
    </source>
</evidence>
<accession>A0A318RTX6</accession>
<protein>
    <recommendedName>
        <fullName evidence="4">Secreted protein</fullName>
    </recommendedName>
</protein>
<feature type="chain" id="PRO_5016384960" description="Secreted protein" evidence="1">
    <location>
        <begin position="28"/>
        <end position="181"/>
    </location>
</feature>
<keyword evidence="1" id="KW-0732">Signal</keyword>
<gene>
    <name evidence="2" type="ORF">DFR67_1202</name>
</gene>
<evidence type="ECO:0008006" key="4">
    <source>
        <dbReference type="Google" id="ProtNLM"/>
    </source>
</evidence>
<proteinExistence type="predicted"/>
<comment type="caution">
    <text evidence="2">The sequence shown here is derived from an EMBL/GenBank/DDBJ whole genome shotgun (WGS) entry which is preliminary data.</text>
</comment>
<sequence>MRKRTRAAVVAAIVLASAGFGTGVATAAPYVPDVSHVIANASANGETIIVTLTNNIPASFAPVGCNYGLFPDGVIPTPGGAQAIPGTVRSAVLATPGATDAQTVTLPPGDYDLHFECVAEGVADNAAFENLTPGPFFWGTQATLDYSGWAGTGHPVVGVTTVEPEPEPEPEPACFGSVCLP</sequence>
<dbReference type="EMBL" id="QJSP01000020">
    <property type="protein sequence ID" value="PYE12723.1"/>
    <property type="molecule type" value="Genomic_DNA"/>
</dbReference>
<keyword evidence="3" id="KW-1185">Reference proteome</keyword>
<evidence type="ECO:0000256" key="1">
    <source>
        <dbReference type="SAM" id="SignalP"/>
    </source>
</evidence>